<dbReference type="InterPro" id="IPR025202">
    <property type="entry name" value="PLD-like_dom"/>
</dbReference>
<dbReference type="PROSITE" id="PS50035">
    <property type="entry name" value="PLD"/>
    <property type="match status" value="1"/>
</dbReference>
<keyword evidence="9" id="KW-1185">Reference proteome</keyword>
<keyword evidence="5" id="KW-0442">Lipid degradation</keyword>
<dbReference type="EMBL" id="CP098805">
    <property type="protein sequence ID" value="USJ31393.1"/>
    <property type="molecule type" value="Genomic_DNA"/>
</dbReference>
<dbReference type="InterPro" id="IPR001736">
    <property type="entry name" value="PLipase_D/transphosphatidylase"/>
</dbReference>
<dbReference type="SUPFAM" id="SSF56024">
    <property type="entry name" value="Phospholipase D/nuclease"/>
    <property type="match status" value="1"/>
</dbReference>
<keyword evidence="6" id="KW-0443">Lipid metabolism</keyword>
<dbReference type="Proteomes" id="UP001055420">
    <property type="component" value="Chromosome"/>
</dbReference>
<organism evidence="8 9">
    <name type="scientific">Dyadobacter chenhuakuii</name>
    <dbReference type="NCBI Taxonomy" id="2909339"/>
    <lineage>
        <taxon>Bacteria</taxon>
        <taxon>Pseudomonadati</taxon>
        <taxon>Bacteroidota</taxon>
        <taxon>Cytophagia</taxon>
        <taxon>Cytophagales</taxon>
        <taxon>Spirosomataceae</taxon>
        <taxon>Dyadobacter</taxon>
    </lineage>
</organism>
<dbReference type="PANTHER" id="PTHR43856:SF1">
    <property type="entry name" value="MITOCHONDRIAL CARDIOLIPIN HYDROLASE"/>
    <property type="match status" value="1"/>
</dbReference>
<feature type="domain" description="PLD phosphodiesterase" evidence="7">
    <location>
        <begin position="88"/>
        <end position="115"/>
    </location>
</feature>
<comment type="catalytic activity">
    <reaction evidence="1">
        <text>a 1,2-diacyl-sn-glycero-3-phosphocholine + H2O = a 1,2-diacyl-sn-glycero-3-phosphate + choline + H(+)</text>
        <dbReference type="Rhea" id="RHEA:14445"/>
        <dbReference type="ChEBI" id="CHEBI:15354"/>
        <dbReference type="ChEBI" id="CHEBI:15377"/>
        <dbReference type="ChEBI" id="CHEBI:15378"/>
        <dbReference type="ChEBI" id="CHEBI:57643"/>
        <dbReference type="ChEBI" id="CHEBI:58608"/>
        <dbReference type="EC" id="3.1.4.4"/>
    </reaction>
</comment>
<dbReference type="Gene3D" id="3.30.870.10">
    <property type="entry name" value="Endonuclease Chain A"/>
    <property type="match status" value="1"/>
</dbReference>
<dbReference type="InterPro" id="IPR051406">
    <property type="entry name" value="PLD_domain"/>
</dbReference>
<dbReference type="RefSeq" id="WP_235164433.1">
    <property type="nucleotide sequence ID" value="NZ_CP098805.1"/>
</dbReference>
<dbReference type="EC" id="3.1.4.4" evidence="3"/>
<name>A0ABY4XLX6_9BACT</name>
<protein>
    <recommendedName>
        <fullName evidence="3">phospholipase D</fullName>
        <ecNumber evidence="3">3.1.4.4</ecNumber>
    </recommendedName>
</protein>
<evidence type="ECO:0000256" key="6">
    <source>
        <dbReference type="ARBA" id="ARBA00023098"/>
    </source>
</evidence>
<dbReference type="PANTHER" id="PTHR43856">
    <property type="entry name" value="CARDIOLIPIN HYDROLASE"/>
    <property type="match status" value="1"/>
</dbReference>
<evidence type="ECO:0000313" key="9">
    <source>
        <dbReference type="Proteomes" id="UP001055420"/>
    </source>
</evidence>
<dbReference type="Pfam" id="PF13091">
    <property type="entry name" value="PLDc_2"/>
    <property type="match status" value="1"/>
</dbReference>
<evidence type="ECO:0000313" key="8">
    <source>
        <dbReference type="EMBL" id="USJ31393.1"/>
    </source>
</evidence>
<reference evidence="8" key="1">
    <citation type="submission" date="2022-06" db="EMBL/GenBank/DDBJ databases">
        <title>Novel species in genus Dyadobacter.</title>
        <authorList>
            <person name="Ma C."/>
        </authorList>
    </citation>
    <scope>NUCLEOTIDE SEQUENCE</scope>
    <source>
        <strain evidence="8">CY22</strain>
    </source>
</reference>
<gene>
    <name evidence="8" type="ORF">NFI80_01365</name>
</gene>
<evidence type="ECO:0000256" key="3">
    <source>
        <dbReference type="ARBA" id="ARBA00012027"/>
    </source>
</evidence>
<comment type="similarity">
    <text evidence="2">Belongs to the phospholipase D family.</text>
</comment>
<evidence type="ECO:0000256" key="2">
    <source>
        <dbReference type="ARBA" id="ARBA00008664"/>
    </source>
</evidence>
<accession>A0ABY4XLX6</accession>
<proteinExistence type="inferred from homology"/>
<evidence type="ECO:0000259" key="7">
    <source>
        <dbReference type="PROSITE" id="PS50035"/>
    </source>
</evidence>
<evidence type="ECO:0000256" key="5">
    <source>
        <dbReference type="ARBA" id="ARBA00022963"/>
    </source>
</evidence>
<evidence type="ECO:0000256" key="4">
    <source>
        <dbReference type="ARBA" id="ARBA00022801"/>
    </source>
</evidence>
<keyword evidence="4" id="KW-0378">Hydrolase</keyword>
<evidence type="ECO:0000256" key="1">
    <source>
        <dbReference type="ARBA" id="ARBA00000798"/>
    </source>
</evidence>
<sequence length="190" mass="22008">MTEVYFKDIYLQIINQIDLSNRSLKICVAWFTDIDIYQSILRAQNRGVEVIIIIARHDFNKNSRVDFKELLMNNGYVGYIGDINQGAKDSLMHNKFCIIDNCVLITGSYNWTFKARINDENIVIIKGQPEVIAKFNAKFESINPRYGFGIKENQVKLLPIESIMVKWEKLAGNEKDDKANSKLKSIYNKF</sequence>